<evidence type="ECO:0000313" key="4">
    <source>
        <dbReference type="Proteomes" id="UP001213681"/>
    </source>
</evidence>
<evidence type="ECO:0000256" key="2">
    <source>
        <dbReference type="SAM" id="MobiDB-lite"/>
    </source>
</evidence>
<sequence length="287" mass="33072">MSASEDKLPYKLINNIPVPQLQSRSDWPTWKDYIEKTSKICGVWEYCDPANTEDEYLEQTANLSEPTFRTVREDAWSITDLDDADFQKFRSLVKEYREKRDELDRKRKAIEAIGVLIHASVSKKFQTYLVGSTPYDKLTALSKAFSGPSPDEINEAASEWDALQQLAESPQIQEYLTRWKALFEKCLDMKMVKSSQEQALGKSLLDSQDQATMWKPLYFQRWFVHPEPYGWKMEKEDTIGLATWPAANTEIDDKSQNEDENDDISWTSDAVAHSDDEGEGAVDSWLL</sequence>
<comment type="caution">
    <text evidence="3">The sequence shown here is derived from an EMBL/GenBank/DDBJ whole genome shotgun (WGS) entry which is preliminary data.</text>
</comment>
<dbReference type="Proteomes" id="UP001213681">
    <property type="component" value="Unassembled WGS sequence"/>
</dbReference>
<keyword evidence="1" id="KW-0175">Coiled coil</keyword>
<evidence type="ECO:0000256" key="1">
    <source>
        <dbReference type="SAM" id="Coils"/>
    </source>
</evidence>
<dbReference type="AlphaFoldDB" id="A0AAD6C4K3"/>
<feature type="coiled-coil region" evidence="1">
    <location>
        <begin position="86"/>
        <end position="113"/>
    </location>
</feature>
<dbReference type="GeneID" id="81599988"/>
<protein>
    <submittedName>
        <fullName evidence="3">Uncharacterized protein</fullName>
    </submittedName>
</protein>
<feature type="region of interest" description="Disordered" evidence="2">
    <location>
        <begin position="248"/>
        <end position="287"/>
    </location>
</feature>
<keyword evidence="4" id="KW-1185">Reference proteome</keyword>
<organism evidence="3 4">
    <name type="scientific">Penicillium daleae</name>
    <dbReference type="NCBI Taxonomy" id="63821"/>
    <lineage>
        <taxon>Eukaryota</taxon>
        <taxon>Fungi</taxon>
        <taxon>Dikarya</taxon>
        <taxon>Ascomycota</taxon>
        <taxon>Pezizomycotina</taxon>
        <taxon>Eurotiomycetes</taxon>
        <taxon>Eurotiomycetidae</taxon>
        <taxon>Eurotiales</taxon>
        <taxon>Aspergillaceae</taxon>
        <taxon>Penicillium</taxon>
    </lineage>
</organism>
<reference evidence="3" key="2">
    <citation type="journal article" date="2023" name="IMA Fungus">
        <title>Comparative genomic study of the Penicillium genus elucidates a diverse pangenome and 15 lateral gene transfer events.</title>
        <authorList>
            <person name="Petersen C."/>
            <person name="Sorensen T."/>
            <person name="Nielsen M.R."/>
            <person name="Sondergaard T.E."/>
            <person name="Sorensen J.L."/>
            <person name="Fitzpatrick D.A."/>
            <person name="Frisvad J.C."/>
            <person name="Nielsen K.L."/>
        </authorList>
    </citation>
    <scope>NUCLEOTIDE SEQUENCE</scope>
    <source>
        <strain evidence="3">IBT 16125</strain>
    </source>
</reference>
<gene>
    <name evidence="3" type="ORF">N7458_006363</name>
</gene>
<dbReference type="EMBL" id="JAPVEA010000006">
    <property type="protein sequence ID" value="KAJ5449914.1"/>
    <property type="molecule type" value="Genomic_DNA"/>
</dbReference>
<name>A0AAD6C4K3_9EURO</name>
<proteinExistence type="predicted"/>
<evidence type="ECO:0000313" key="3">
    <source>
        <dbReference type="EMBL" id="KAJ5449914.1"/>
    </source>
</evidence>
<reference evidence="3" key="1">
    <citation type="submission" date="2022-12" db="EMBL/GenBank/DDBJ databases">
        <authorList>
            <person name="Petersen C."/>
        </authorList>
    </citation>
    <scope>NUCLEOTIDE SEQUENCE</scope>
    <source>
        <strain evidence="3">IBT 16125</strain>
    </source>
</reference>
<accession>A0AAD6C4K3</accession>
<dbReference type="RefSeq" id="XP_056765449.1">
    <property type="nucleotide sequence ID" value="XM_056909745.1"/>
</dbReference>